<evidence type="ECO:0000313" key="3">
    <source>
        <dbReference type="Proteomes" id="UP000198604"/>
    </source>
</evidence>
<feature type="transmembrane region" description="Helical" evidence="1">
    <location>
        <begin position="105"/>
        <end position="127"/>
    </location>
</feature>
<dbReference type="SUPFAM" id="SSF103473">
    <property type="entry name" value="MFS general substrate transporter"/>
    <property type="match status" value="1"/>
</dbReference>
<feature type="transmembrane region" description="Helical" evidence="1">
    <location>
        <begin position="133"/>
        <end position="155"/>
    </location>
</feature>
<reference evidence="3" key="1">
    <citation type="submission" date="2015-03" db="EMBL/GenBank/DDBJ databases">
        <authorList>
            <person name="Urmite Genomes"/>
        </authorList>
    </citation>
    <scope>NUCLEOTIDE SEQUENCE [LARGE SCALE GENOMIC DNA]</scope>
    <source>
        <strain evidence="3">FF10</strain>
    </source>
</reference>
<keyword evidence="1" id="KW-0472">Membrane</keyword>
<keyword evidence="1" id="KW-1133">Transmembrane helix</keyword>
<organism evidence="2 3">
    <name type="scientific">Streptococcus varani</name>
    <dbReference type="NCBI Taxonomy" id="1608583"/>
    <lineage>
        <taxon>Bacteria</taxon>
        <taxon>Bacillati</taxon>
        <taxon>Bacillota</taxon>
        <taxon>Bacilli</taxon>
        <taxon>Lactobacillales</taxon>
        <taxon>Streptococcaceae</taxon>
        <taxon>Streptococcus</taxon>
    </lineage>
</organism>
<proteinExistence type="predicted"/>
<keyword evidence="3" id="KW-1185">Reference proteome</keyword>
<dbReference type="InterPro" id="IPR036259">
    <property type="entry name" value="MFS_trans_sf"/>
</dbReference>
<keyword evidence="1" id="KW-0812">Transmembrane</keyword>
<feature type="transmembrane region" description="Helical" evidence="1">
    <location>
        <begin position="57"/>
        <end position="84"/>
    </location>
</feature>
<evidence type="ECO:0000313" key="2">
    <source>
        <dbReference type="EMBL" id="CQR24876.1"/>
    </source>
</evidence>
<evidence type="ECO:0000256" key="1">
    <source>
        <dbReference type="SAM" id="Phobius"/>
    </source>
</evidence>
<dbReference type="STRING" id="1608583.BN1356_01229"/>
<dbReference type="EMBL" id="CTEN01000002">
    <property type="protein sequence ID" value="CQR24876.1"/>
    <property type="molecule type" value="Genomic_DNA"/>
</dbReference>
<dbReference type="Proteomes" id="UP000198604">
    <property type="component" value="Unassembled WGS sequence"/>
</dbReference>
<protein>
    <submittedName>
        <fullName evidence="2">Lantibiotic efflux protein</fullName>
    </submittedName>
</protein>
<name>A0A0E4H4F0_9STRE</name>
<gene>
    <name evidence="2" type="ORF">BN1356_01229</name>
</gene>
<sequence>MLLLTIKENASFALVSPAITLSSLVIISLVATILGSILSTTLLKNTNFITLVNSIAFMPSLLFFGFFLQNIYLIMLINFFSMVLAGASQPKMHAFIVRALPEERLATIGAGIDTFCTLGLVTCRLLVSALVVVLSSQAIALIFLGLSLILILFTLKSARLKMHSTLEKAI</sequence>
<accession>A0A0E4H4F0</accession>
<dbReference type="AlphaFoldDB" id="A0A0E4H4F0"/>
<feature type="transmembrane region" description="Helical" evidence="1">
    <location>
        <begin position="12"/>
        <end position="37"/>
    </location>
</feature>
<dbReference type="Gene3D" id="1.20.1250.20">
    <property type="entry name" value="MFS general substrate transporter like domains"/>
    <property type="match status" value="1"/>
</dbReference>